<keyword evidence="2" id="KW-1185">Reference proteome</keyword>
<evidence type="ECO:0000313" key="1">
    <source>
        <dbReference type="EMBL" id="UOQ95479.1"/>
    </source>
</evidence>
<name>A0ABY4H588_9BACI</name>
<evidence type="ECO:0000313" key="2">
    <source>
        <dbReference type="Proteomes" id="UP000831880"/>
    </source>
</evidence>
<dbReference type="EMBL" id="CP095074">
    <property type="protein sequence ID" value="UOQ95479.1"/>
    <property type="molecule type" value="Genomic_DNA"/>
</dbReference>
<organism evidence="1 2">
    <name type="scientific">Halobacillus shinanisalinarum</name>
    <dbReference type="NCBI Taxonomy" id="2932258"/>
    <lineage>
        <taxon>Bacteria</taxon>
        <taxon>Bacillati</taxon>
        <taxon>Bacillota</taxon>
        <taxon>Bacilli</taxon>
        <taxon>Bacillales</taxon>
        <taxon>Bacillaceae</taxon>
        <taxon>Halobacillus</taxon>
    </lineage>
</organism>
<reference evidence="1 2" key="1">
    <citation type="submission" date="2022-04" db="EMBL/GenBank/DDBJ databases">
        <title>Halobacillus sp. isolated from saltern.</title>
        <authorList>
            <person name="Won M."/>
            <person name="Lee C.-M."/>
            <person name="Woen H.-Y."/>
            <person name="Kwon S.-W."/>
        </authorList>
    </citation>
    <scope>NUCLEOTIDE SEQUENCE [LARGE SCALE GENOMIC DNA]</scope>
    <source>
        <strain evidence="1 2">SSTM10-2</strain>
    </source>
</reference>
<dbReference type="Proteomes" id="UP000831880">
    <property type="component" value="Chromosome"/>
</dbReference>
<proteinExistence type="predicted"/>
<sequence>MFAPTWKVTINGSEEAFFYALAAKPQYLNLNENNFIQTTSEEFEKIMDGNDQNVITNANKNSDE</sequence>
<dbReference type="RefSeq" id="WP_244755332.1">
    <property type="nucleotide sequence ID" value="NZ_CP095074.1"/>
</dbReference>
<accession>A0ABY4H588</accession>
<protein>
    <submittedName>
        <fullName evidence="1">Uncharacterized protein</fullName>
    </submittedName>
</protein>
<gene>
    <name evidence="1" type="ORF">MUO14_11455</name>
</gene>